<organism evidence="4 5">
    <name type="scientific">Hymenobacter rigui</name>
    <dbReference type="NCBI Taxonomy" id="334424"/>
    <lineage>
        <taxon>Bacteria</taxon>
        <taxon>Pseudomonadati</taxon>
        <taxon>Bacteroidota</taxon>
        <taxon>Cytophagia</taxon>
        <taxon>Cytophagales</taxon>
        <taxon>Hymenobacteraceae</taxon>
        <taxon>Hymenobacter</taxon>
    </lineage>
</organism>
<dbReference type="InterPro" id="IPR016163">
    <property type="entry name" value="Ald_DH_C"/>
</dbReference>
<accession>A0A428KM80</accession>
<dbReference type="Gene3D" id="3.40.309.10">
    <property type="entry name" value="Aldehyde Dehydrogenase, Chain A, domain 2"/>
    <property type="match status" value="1"/>
</dbReference>
<evidence type="ECO:0000313" key="4">
    <source>
        <dbReference type="EMBL" id="RSK47479.1"/>
    </source>
</evidence>
<dbReference type="Pfam" id="PF00171">
    <property type="entry name" value="Aldedh"/>
    <property type="match status" value="1"/>
</dbReference>
<comment type="caution">
    <text evidence="4">The sequence shown here is derived from an EMBL/GenBank/DDBJ whole genome shotgun (WGS) entry which is preliminary data.</text>
</comment>
<dbReference type="GO" id="GO:0005737">
    <property type="term" value="C:cytoplasm"/>
    <property type="evidence" value="ECO:0007669"/>
    <property type="project" value="TreeGrafter"/>
</dbReference>
<evidence type="ECO:0000256" key="2">
    <source>
        <dbReference type="ARBA" id="ARBA00023002"/>
    </source>
</evidence>
<feature type="domain" description="Aldehyde dehydrogenase" evidence="3">
    <location>
        <begin position="75"/>
        <end position="141"/>
    </location>
</feature>
<sequence length="169" mass="17733">MGNSHRPDGWVPGVFSVGPPAGFRNAESALGLLAGPLLAGGGRHGRHRELLKLDRKAFAIGGGIIAAIKARPKPLALYLFTADEAAQQQVLSEVSFGGGAINEAILYLANGALPFGGVGDSGIGNYHGEAGFREFSHYKSILKKPASAAPDFRYSPQNYEKLAMALSMI</sequence>
<dbReference type="Gene3D" id="3.40.605.10">
    <property type="entry name" value="Aldehyde Dehydrogenase, Chain A, domain 1"/>
    <property type="match status" value="1"/>
</dbReference>
<dbReference type="EMBL" id="RWIT01000008">
    <property type="protein sequence ID" value="RSK47479.1"/>
    <property type="molecule type" value="Genomic_DNA"/>
</dbReference>
<reference evidence="4 5" key="1">
    <citation type="submission" date="2018-12" db="EMBL/GenBank/DDBJ databases">
        <authorList>
            <person name="Feng G."/>
            <person name="Zhu H."/>
        </authorList>
    </citation>
    <scope>NUCLEOTIDE SEQUENCE [LARGE SCALE GENOMIC DNA]</scope>
    <source>
        <strain evidence="4 5">KCTC 12533</strain>
    </source>
</reference>
<dbReference type="GO" id="GO:0006081">
    <property type="term" value="P:aldehyde metabolic process"/>
    <property type="evidence" value="ECO:0007669"/>
    <property type="project" value="InterPro"/>
</dbReference>
<evidence type="ECO:0000259" key="3">
    <source>
        <dbReference type="Pfam" id="PF00171"/>
    </source>
</evidence>
<dbReference type="OrthoDB" id="781568at2"/>
<dbReference type="PANTHER" id="PTHR43570">
    <property type="entry name" value="ALDEHYDE DEHYDROGENASE"/>
    <property type="match status" value="1"/>
</dbReference>
<protein>
    <submittedName>
        <fullName evidence="4">Aldehyde dehydrogenase family protein</fullName>
    </submittedName>
</protein>
<evidence type="ECO:0000313" key="5">
    <source>
        <dbReference type="Proteomes" id="UP000273500"/>
    </source>
</evidence>
<dbReference type="AlphaFoldDB" id="A0A428KM80"/>
<dbReference type="InterPro" id="IPR016162">
    <property type="entry name" value="Ald_DH_N"/>
</dbReference>
<dbReference type="PANTHER" id="PTHR43570:SF16">
    <property type="entry name" value="ALDEHYDE DEHYDROGENASE TYPE III, ISOFORM Q"/>
    <property type="match status" value="1"/>
</dbReference>
<dbReference type="InterPro" id="IPR012394">
    <property type="entry name" value="Aldehyde_DH_NAD(P)"/>
</dbReference>
<name>A0A428KM80_9BACT</name>
<dbReference type="Proteomes" id="UP000273500">
    <property type="component" value="Unassembled WGS sequence"/>
</dbReference>
<keyword evidence="2" id="KW-0560">Oxidoreductase</keyword>
<comment type="similarity">
    <text evidence="1">Belongs to the aldehyde dehydrogenase family.</text>
</comment>
<evidence type="ECO:0000256" key="1">
    <source>
        <dbReference type="ARBA" id="ARBA00009986"/>
    </source>
</evidence>
<proteinExistence type="inferred from homology"/>
<dbReference type="InterPro" id="IPR015590">
    <property type="entry name" value="Aldehyde_DH_dom"/>
</dbReference>
<dbReference type="InterPro" id="IPR016161">
    <property type="entry name" value="Ald_DH/histidinol_DH"/>
</dbReference>
<dbReference type="GO" id="GO:0004029">
    <property type="term" value="F:aldehyde dehydrogenase (NAD+) activity"/>
    <property type="evidence" value="ECO:0007669"/>
    <property type="project" value="TreeGrafter"/>
</dbReference>
<dbReference type="SUPFAM" id="SSF53720">
    <property type="entry name" value="ALDH-like"/>
    <property type="match status" value="1"/>
</dbReference>
<keyword evidence="5" id="KW-1185">Reference proteome</keyword>
<gene>
    <name evidence="4" type="ORF">EI291_14565</name>
</gene>